<dbReference type="SUPFAM" id="SSF54631">
    <property type="entry name" value="CBS-domain pair"/>
    <property type="match status" value="1"/>
</dbReference>
<evidence type="ECO:0000313" key="4">
    <source>
        <dbReference type="EMBL" id="OGM08441.1"/>
    </source>
</evidence>
<keyword evidence="1 2" id="KW-0129">CBS domain</keyword>
<dbReference type="InterPro" id="IPR000644">
    <property type="entry name" value="CBS_dom"/>
</dbReference>
<dbReference type="AlphaFoldDB" id="A0A1F7X0E8"/>
<name>A0A1F7X0E8_9BACT</name>
<accession>A0A1F7X0E8</accession>
<dbReference type="PANTHER" id="PTHR43080:SF2">
    <property type="entry name" value="CBS DOMAIN-CONTAINING PROTEIN"/>
    <property type="match status" value="1"/>
</dbReference>
<evidence type="ECO:0000256" key="2">
    <source>
        <dbReference type="PROSITE-ProRule" id="PRU00703"/>
    </source>
</evidence>
<sequence>MEKKVKDILNMKIQKVMNRKVFSVQITDPILKAESIMKINHISRLPVVDKKGSLIGIISKGDIFRALVSPKLRGFK</sequence>
<reference evidence="4 5" key="1">
    <citation type="journal article" date="2016" name="Nat. Commun.">
        <title>Thousands of microbial genomes shed light on interconnected biogeochemical processes in an aquifer system.</title>
        <authorList>
            <person name="Anantharaman K."/>
            <person name="Brown C.T."/>
            <person name="Hug L.A."/>
            <person name="Sharon I."/>
            <person name="Castelle C.J."/>
            <person name="Probst A.J."/>
            <person name="Thomas B.C."/>
            <person name="Singh A."/>
            <person name="Wilkins M.J."/>
            <person name="Karaoz U."/>
            <person name="Brodie E.L."/>
            <person name="Williams K.H."/>
            <person name="Hubbard S.S."/>
            <person name="Banfield J.F."/>
        </authorList>
    </citation>
    <scope>NUCLEOTIDE SEQUENCE [LARGE SCALE GENOMIC DNA]</scope>
</reference>
<evidence type="ECO:0000259" key="3">
    <source>
        <dbReference type="PROSITE" id="PS51371"/>
    </source>
</evidence>
<dbReference type="PROSITE" id="PS51371">
    <property type="entry name" value="CBS"/>
    <property type="match status" value="1"/>
</dbReference>
<dbReference type="InterPro" id="IPR046342">
    <property type="entry name" value="CBS_dom_sf"/>
</dbReference>
<evidence type="ECO:0000256" key="1">
    <source>
        <dbReference type="ARBA" id="ARBA00023122"/>
    </source>
</evidence>
<comment type="caution">
    <text evidence="4">The sequence shown here is derived from an EMBL/GenBank/DDBJ whole genome shotgun (WGS) entry which is preliminary data.</text>
</comment>
<protein>
    <recommendedName>
        <fullName evidence="3">CBS domain-containing protein</fullName>
    </recommendedName>
</protein>
<feature type="domain" description="CBS" evidence="3">
    <location>
        <begin position="17"/>
        <end position="73"/>
    </location>
</feature>
<dbReference type="InterPro" id="IPR051257">
    <property type="entry name" value="Diverse_CBS-Domain"/>
</dbReference>
<dbReference type="SMART" id="SM00116">
    <property type="entry name" value="CBS"/>
    <property type="match status" value="1"/>
</dbReference>
<evidence type="ECO:0000313" key="5">
    <source>
        <dbReference type="Proteomes" id="UP000179219"/>
    </source>
</evidence>
<gene>
    <name evidence="4" type="ORF">A2159_02530</name>
</gene>
<dbReference type="Proteomes" id="UP000179219">
    <property type="component" value="Unassembled WGS sequence"/>
</dbReference>
<dbReference type="Pfam" id="PF00571">
    <property type="entry name" value="CBS"/>
    <property type="match status" value="1"/>
</dbReference>
<dbReference type="Gene3D" id="3.10.580.10">
    <property type="entry name" value="CBS-domain"/>
    <property type="match status" value="1"/>
</dbReference>
<dbReference type="EMBL" id="MGFP01000049">
    <property type="protein sequence ID" value="OGM08441.1"/>
    <property type="molecule type" value="Genomic_DNA"/>
</dbReference>
<proteinExistence type="predicted"/>
<organism evidence="4 5">
    <name type="scientific">Candidatus Woesebacteria bacterium RBG_13_34_9</name>
    <dbReference type="NCBI Taxonomy" id="1802477"/>
    <lineage>
        <taxon>Bacteria</taxon>
        <taxon>Candidatus Woeseibacteriota</taxon>
    </lineage>
</organism>
<dbReference type="PANTHER" id="PTHR43080">
    <property type="entry name" value="CBS DOMAIN-CONTAINING PROTEIN CBSX3, MITOCHONDRIAL"/>
    <property type="match status" value="1"/>
</dbReference>